<keyword evidence="3" id="KW-1185">Reference proteome</keyword>
<keyword evidence="1" id="KW-1133">Transmembrane helix</keyword>
<sequence length="45" mass="5068">MDSSNTTTALRQLSLLPAILSVVFAVLWWRQRQRGGYAVQALPHD</sequence>
<dbReference type="RefSeq" id="WP_272752301.1">
    <property type="nucleotide sequence ID" value="NZ_JAQQLF010000014.1"/>
</dbReference>
<gene>
    <name evidence="2" type="ORF">PQU95_12330</name>
</gene>
<dbReference type="EMBL" id="JAQQLF010000014">
    <property type="protein sequence ID" value="MDC7717997.1"/>
    <property type="molecule type" value="Genomic_DNA"/>
</dbReference>
<evidence type="ECO:0000313" key="3">
    <source>
        <dbReference type="Proteomes" id="UP001219956"/>
    </source>
</evidence>
<organism evidence="2 3">
    <name type="scientific">Vogesella aquatica</name>
    <dbReference type="NCBI Taxonomy" id="2984206"/>
    <lineage>
        <taxon>Bacteria</taxon>
        <taxon>Pseudomonadati</taxon>
        <taxon>Pseudomonadota</taxon>
        <taxon>Betaproteobacteria</taxon>
        <taxon>Neisseriales</taxon>
        <taxon>Chromobacteriaceae</taxon>
        <taxon>Vogesella</taxon>
    </lineage>
</organism>
<name>A0ABT5IZL7_9NEIS</name>
<feature type="transmembrane region" description="Helical" evidence="1">
    <location>
        <begin position="12"/>
        <end position="29"/>
    </location>
</feature>
<keyword evidence="1" id="KW-0472">Membrane</keyword>
<dbReference type="Proteomes" id="UP001219956">
    <property type="component" value="Unassembled WGS sequence"/>
</dbReference>
<reference evidence="2 3" key="1">
    <citation type="submission" date="2023-01" db="EMBL/GenBank/DDBJ databases">
        <title>Novel species of the genus Vogesella isolated from rivers.</title>
        <authorList>
            <person name="Lu H."/>
        </authorList>
    </citation>
    <scope>NUCLEOTIDE SEQUENCE [LARGE SCALE GENOMIC DNA]</scope>
    <source>
        <strain evidence="2 3">DC21W</strain>
    </source>
</reference>
<evidence type="ECO:0000313" key="2">
    <source>
        <dbReference type="EMBL" id="MDC7717997.1"/>
    </source>
</evidence>
<accession>A0ABT5IZL7</accession>
<protein>
    <submittedName>
        <fullName evidence="2">Uncharacterized protein</fullName>
    </submittedName>
</protein>
<evidence type="ECO:0000256" key="1">
    <source>
        <dbReference type="SAM" id="Phobius"/>
    </source>
</evidence>
<proteinExistence type="predicted"/>
<keyword evidence="1" id="KW-0812">Transmembrane</keyword>
<comment type="caution">
    <text evidence="2">The sequence shown here is derived from an EMBL/GenBank/DDBJ whole genome shotgun (WGS) entry which is preliminary data.</text>
</comment>